<keyword evidence="8" id="KW-1185">Reference proteome</keyword>
<dbReference type="CDD" id="cd07377">
    <property type="entry name" value="WHTH_GntR"/>
    <property type="match status" value="1"/>
</dbReference>
<dbReference type="PANTHER" id="PTHR46577:SF1">
    <property type="entry name" value="HTH-TYPE TRANSCRIPTIONAL REGULATORY PROTEIN GABR"/>
    <property type="match status" value="1"/>
</dbReference>
<dbReference type="CDD" id="cd00609">
    <property type="entry name" value="AAT_like"/>
    <property type="match status" value="1"/>
</dbReference>
<dbReference type="PROSITE" id="PS50949">
    <property type="entry name" value="HTH_GNTR"/>
    <property type="match status" value="1"/>
</dbReference>
<organism evidence="7 8">
    <name type="scientific">Pseudonocardia xinjiangensis</name>
    <dbReference type="NCBI Taxonomy" id="75289"/>
    <lineage>
        <taxon>Bacteria</taxon>
        <taxon>Bacillati</taxon>
        <taxon>Actinomycetota</taxon>
        <taxon>Actinomycetes</taxon>
        <taxon>Pseudonocardiales</taxon>
        <taxon>Pseudonocardiaceae</taxon>
        <taxon>Pseudonocardia</taxon>
    </lineage>
</organism>
<dbReference type="InterPro" id="IPR051446">
    <property type="entry name" value="HTH_trans_reg/aminotransferase"/>
</dbReference>
<dbReference type="SUPFAM" id="SSF53383">
    <property type="entry name" value="PLP-dependent transferases"/>
    <property type="match status" value="1"/>
</dbReference>
<comment type="caution">
    <text evidence="7">The sequence shown here is derived from an EMBL/GenBank/DDBJ whole genome shotgun (WGS) entry which is preliminary data.</text>
</comment>
<keyword evidence="7" id="KW-0032">Aminotransferase</keyword>
<dbReference type="InterPro" id="IPR036388">
    <property type="entry name" value="WH-like_DNA-bd_sf"/>
</dbReference>
<dbReference type="InterPro" id="IPR036390">
    <property type="entry name" value="WH_DNA-bd_sf"/>
</dbReference>
<dbReference type="InterPro" id="IPR000524">
    <property type="entry name" value="Tscrpt_reg_HTH_GntR"/>
</dbReference>
<evidence type="ECO:0000313" key="8">
    <source>
        <dbReference type="Proteomes" id="UP001296706"/>
    </source>
</evidence>
<name>A0ABX1RRM6_9PSEU</name>
<dbReference type="Gene3D" id="3.40.640.10">
    <property type="entry name" value="Type I PLP-dependent aspartate aminotransferase-like (Major domain)"/>
    <property type="match status" value="1"/>
</dbReference>
<dbReference type="GO" id="GO:0008483">
    <property type="term" value="F:transaminase activity"/>
    <property type="evidence" value="ECO:0007669"/>
    <property type="project" value="UniProtKB-KW"/>
</dbReference>
<evidence type="ECO:0000256" key="5">
    <source>
        <dbReference type="ARBA" id="ARBA00023163"/>
    </source>
</evidence>
<gene>
    <name evidence="7" type="ORF">HF577_36245</name>
</gene>
<keyword evidence="2" id="KW-0663">Pyridoxal phosphate</keyword>
<dbReference type="Pfam" id="PF00392">
    <property type="entry name" value="GntR"/>
    <property type="match status" value="1"/>
</dbReference>
<evidence type="ECO:0000256" key="2">
    <source>
        <dbReference type="ARBA" id="ARBA00022898"/>
    </source>
</evidence>
<dbReference type="PANTHER" id="PTHR46577">
    <property type="entry name" value="HTH-TYPE TRANSCRIPTIONAL REGULATORY PROTEIN GABR"/>
    <property type="match status" value="1"/>
</dbReference>
<dbReference type="Pfam" id="PF00155">
    <property type="entry name" value="Aminotran_1_2"/>
    <property type="match status" value="1"/>
</dbReference>
<keyword evidence="3" id="KW-0805">Transcription regulation</keyword>
<evidence type="ECO:0000256" key="3">
    <source>
        <dbReference type="ARBA" id="ARBA00023015"/>
    </source>
</evidence>
<dbReference type="Proteomes" id="UP001296706">
    <property type="component" value="Unassembled WGS sequence"/>
</dbReference>
<protein>
    <submittedName>
        <fullName evidence="7">PLP-dependent aminotransferase family protein</fullName>
    </submittedName>
</protein>
<dbReference type="InterPro" id="IPR004839">
    <property type="entry name" value="Aminotransferase_I/II_large"/>
</dbReference>
<accession>A0ABX1RRM6</accession>
<keyword evidence="4" id="KW-0238">DNA-binding</keyword>
<comment type="similarity">
    <text evidence="1">In the C-terminal section; belongs to the class-I pyridoxal-phosphate-dependent aminotransferase family.</text>
</comment>
<dbReference type="InterPro" id="IPR015424">
    <property type="entry name" value="PyrdxlP-dep_Trfase"/>
</dbReference>
<dbReference type="Gene3D" id="1.10.10.10">
    <property type="entry name" value="Winged helix-like DNA-binding domain superfamily/Winged helix DNA-binding domain"/>
    <property type="match status" value="1"/>
</dbReference>
<dbReference type="InterPro" id="IPR015421">
    <property type="entry name" value="PyrdxlP-dep_Trfase_major"/>
</dbReference>
<evidence type="ECO:0000256" key="1">
    <source>
        <dbReference type="ARBA" id="ARBA00005384"/>
    </source>
</evidence>
<dbReference type="EMBL" id="JAAXKY010000249">
    <property type="protein sequence ID" value="NMH82524.1"/>
    <property type="molecule type" value="Genomic_DNA"/>
</dbReference>
<dbReference type="SUPFAM" id="SSF46785">
    <property type="entry name" value="Winged helix' DNA-binding domain"/>
    <property type="match status" value="1"/>
</dbReference>
<evidence type="ECO:0000313" key="7">
    <source>
        <dbReference type="EMBL" id="NMH82524.1"/>
    </source>
</evidence>
<proteinExistence type="inferred from homology"/>
<evidence type="ECO:0000256" key="4">
    <source>
        <dbReference type="ARBA" id="ARBA00023125"/>
    </source>
</evidence>
<keyword evidence="7" id="KW-0808">Transferase</keyword>
<reference evidence="7 8" key="1">
    <citation type="submission" date="2020-04" db="EMBL/GenBank/DDBJ databases">
        <authorList>
            <person name="Klaysubun C."/>
            <person name="Duangmal K."/>
            <person name="Lipun K."/>
        </authorList>
    </citation>
    <scope>NUCLEOTIDE SEQUENCE [LARGE SCALE GENOMIC DNA]</scope>
    <source>
        <strain evidence="7 8">JCM 11839</strain>
    </source>
</reference>
<feature type="domain" description="HTH gntR-type" evidence="6">
    <location>
        <begin position="40"/>
        <end position="108"/>
    </location>
</feature>
<keyword evidence="5" id="KW-0804">Transcription</keyword>
<dbReference type="SMART" id="SM00345">
    <property type="entry name" value="HTH_GNTR"/>
    <property type="match status" value="1"/>
</dbReference>
<sequence length="485" mass="51222">MPPGSLPYGPTDRAKNSTGERTIVSGADFLQLDPGAVPRGQLTGWLVDALRAAITDGRLAVGVRLPASRVLAVDLEVSRGVVVAAYQRLYDEGLLRTDGPRGTAVASAPPAVAVPPVRNARPAPGVDLSPGVPDLSAFPRAAWLRAERAVLGSAAAADLGYGDPRGNPVLRRELAGWLGRTRGVRADAEDIIVVAGVAQALGLLAQVLAGERAGIEDPGSRGTREQLAHWGVEPVPVPVDADGLDVTALARSGVRVVLVTPAHHFPTGVVLAPGRRRELLDWAAAGGLVIEDDYDAEHRYDRAPVPALQGMAPDRVAHTGSVSKTLAPGLRIGWVVAPRALQPELVARKRMTDLGNAALPQLVLAQLIASGELERHLRRVRTRQRARRDAMLAALRHHLPDARIHGVAAGLHLLVTFPPGLDDRVLAERARDSGVLVQPLSWHRVADGPPGLVLGYAAHPPGRIHDAIARLGASWDHAPARGPRP</sequence>
<evidence type="ECO:0000259" key="6">
    <source>
        <dbReference type="PROSITE" id="PS50949"/>
    </source>
</evidence>